<reference evidence="4" key="1">
    <citation type="submission" date="2016-10" db="EMBL/GenBank/DDBJ databases">
        <title>Pseudomonas frederiksbergensis ERGS4:02 complete genome.</title>
        <authorList>
            <person name="Kumar R."/>
            <person name="Acharya V."/>
            <person name="Singh D."/>
        </authorList>
    </citation>
    <scope>NUCLEOTIDE SEQUENCE [LARGE SCALE GENOMIC DNA]</scope>
    <source>
        <strain evidence="4">ERGS4:02</strain>
    </source>
</reference>
<dbReference type="AlphaFoldDB" id="A0A1J0EMX0"/>
<evidence type="ECO:0000313" key="3">
    <source>
        <dbReference type="EMBL" id="APC17482.1"/>
    </source>
</evidence>
<gene>
    <name evidence="3" type="ORF">BLL42_17705</name>
</gene>
<feature type="domain" description="Haem-binding uptake Tiki superfamily ChaN" evidence="2">
    <location>
        <begin position="44"/>
        <end position="237"/>
    </location>
</feature>
<keyword evidence="1" id="KW-0732">Signal</keyword>
<evidence type="ECO:0000256" key="1">
    <source>
        <dbReference type="SAM" id="SignalP"/>
    </source>
</evidence>
<dbReference type="RefSeq" id="WP_071553298.1">
    <property type="nucleotide sequence ID" value="NZ_CP017886.1"/>
</dbReference>
<dbReference type="Proteomes" id="UP000182567">
    <property type="component" value="Chromosome"/>
</dbReference>
<protein>
    <submittedName>
        <fullName evidence="3">Iron(III) ABC transporter</fullName>
    </submittedName>
</protein>
<dbReference type="SUPFAM" id="SSF159501">
    <property type="entry name" value="EreA/ChaN-like"/>
    <property type="match status" value="1"/>
</dbReference>
<feature type="chain" id="PRO_5009610968" evidence="1">
    <location>
        <begin position="23"/>
        <end position="283"/>
    </location>
</feature>
<evidence type="ECO:0000259" key="2">
    <source>
        <dbReference type="Pfam" id="PF04187"/>
    </source>
</evidence>
<dbReference type="InterPro" id="IPR007314">
    <property type="entry name" value="Cofac_haem-bd_dom"/>
</dbReference>
<dbReference type="InterPro" id="IPR016773">
    <property type="entry name" value="Fe3_uptake_reg_CjrA_prd"/>
</dbReference>
<dbReference type="Gene3D" id="1.10.8.760">
    <property type="entry name" value="Haem-binding uptake, Tiki superfamily, ChaN, domain 2"/>
    <property type="match status" value="1"/>
</dbReference>
<evidence type="ECO:0000313" key="4">
    <source>
        <dbReference type="Proteomes" id="UP000182567"/>
    </source>
</evidence>
<dbReference type="PROSITE" id="PS51257">
    <property type="entry name" value="PROKAR_LIPOPROTEIN"/>
    <property type="match status" value="1"/>
</dbReference>
<dbReference type="CDD" id="cd14727">
    <property type="entry name" value="ChanN-like"/>
    <property type="match status" value="1"/>
</dbReference>
<accession>A0A1J0EMX0</accession>
<dbReference type="PIRSF" id="PIRSF020419">
    <property type="entry name" value="Fe_uptake_reg_CjrA_prd"/>
    <property type="match status" value="1"/>
</dbReference>
<organism evidence="3 4">
    <name type="scientific">Pseudomonas frederiksbergensis</name>
    <dbReference type="NCBI Taxonomy" id="104087"/>
    <lineage>
        <taxon>Bacteria</taxon>
        <taxon>Pseudomonadati</taxon>
        <taxon>Pseudomonadota</taxon>
        <taxon>Gammaproteobacteria</taxon>
        <taxon>Pseudomonadales</taxon>
        <taxon>Pseudomonadaceae</taxon>
        <taxon>Pseudomonas</taxon>
    </lineage>
</organism>
<dbReference type="Pfam" id="PF04187">
    <property type="entry name" value="Cofac_haem_bdg"/>
    <property type="match status" value="1"/>
</dbReference>
<proteinExistence type="predicted"/>
<dbReference type="GeneID" id="46910108"/>
<name>A0A1J0EMX0_9PSED</name>
<dbReference type="OrthoDB" id="9795827at2"/>
<feature type="signal peptide" evidence="1">
    <location>
        <begin position="1"/>
        <end position="22"/>
    </location>
</feature>
<dbReference type="Gene3D" id="3.40.50.11550">
    <property type="match status" value="1"/>
</dbReference>
<sequence>MRGILILALLLLGACQNMTPSAMDPPAGVIRDLHSGQRLSAQTLVERLAAAPRVIVGEQHDNPDHHHAQLWLLQALAQRRAQGSVLLEMLTPDQQKRVDEVHALSVARWPADLPAALAWQSGWDWNLYGPIVRYALAQPYPLLAANLDSADVRRIYKQAPAVSGTRSNTAAVKNELLAQIRESHCGLLPESRMSAMLAVQQQRDRQMAERLLAAPAPALLFAGAYHARLDIGVPVHVQDLGDRSAPVVVMLAEKGAEVSSASADYVWYTAARPAQDYCAQMRQ</sequence>
<dbReference type="EMBL" id="CP017886">
    <property type="protein sequence ID" value="APC17482.1"/>
    <property type="molecule type" value="Genomic_DNA"/>
</dbReference>